<feature type="region of interest" description="Disordered" evidence="1">
    <location>
        <begin position="255"/>
        <end position="280"/>
    </location>
</feature>
<dbReference type="AlphaFoldDB" id="A0A7Z2NU49"/>
<evidence type="ECO:0000259" key="3">
    <source>
        <dbReference type="Pfam" id="PF08840"/>
    </source>
</evidence>
<evidence type="ECO:0000313" key="5">
    <source>
        <dbReference type="Proteomes" id="UP000464468"/>
    </source>
</evidence>
<feature type="signal peptide" evidence="2">
    <location>
        <begin position="1"/>
        <end position="25"/>
    </location>
</feature>
<accession>A0A7Z2NU49</accession>
<feature type="region of interest" description="Disordered" evidence="1">
    <location>
        <begin position="303"/>
        <end position="358"/>
    </location>
</feature>
<dbReference type="GO" id="GO:0006631">
    <property type="term" value="P:fatty acid metabolic process"/>
    <property type="evidence" value="ECO:0007669"/>
    <property type="project" value="TreeGrafter"/>
</dbReference>
<evidence type="ECO:0000256" key="1">
    <source>
        <dbReference type="SAM" id="MobiDB-lite"/>
    </source>
</evidence>
<gene>
    <name evidence="4" type="ORF">GVO57_02415</name>
</gene>
<feature type="compositionally biased region" description="Basic and acidic residues" evidence="1">
    <location>
        <begin position="339"/>
        <end position="358"/>
    </location>
</feature>
<dbReference type="Proteomes" id="UP000464468">
    <property type="component" value="Chromosome"/>
</dbReference>
<dbReference type="InterPro" id="IPR014940">
    <property type="entry name" value="BAAT_C"/>
</dbReference>
<name>A0A7Z2NU49_9SPHN</name>
<sequence length="358" mass="37407">MRSFAAGALALIMAGGAALPGAATAQGFAVPPVQMAEPGDAGRRIEADGLIGNWFPPAGPAVATPAARRPAILLLGGSEGALSASGVRMARALSALGYGVLQLSYFRAPGQSASLELVPLEMFDRALGWIGQQPGIDRRRLGVIGISKGGEAALLIASRNTRLRAVIAAVPSHVAWPGVVWDGAWGTPPKPSWSVGGQPVPVVPYGAFDGAGGIRSVYENGLKALADHPGRSSRWSARAPASCWCAARPTACGPAARWRGKRRRGRASGPKSAPMPMPGIWRSACRSIPNRQALASLPALAAPPRAIMPPAPTAGRARRHFWPRRSNEHRTGHRRSAGRGRDQPADRIRRADRGADPA</sequence>
<dbReference type="PANTHER" id="PTHR10824">
    <property type="entry name" value="ACYL-COENZYME A THIOESTERASE-RELATED"/>
    <property type="match status" value="1"/>
</dbReference>
<dbReference type="GO" id="GO:0047617">
    <property type="term" value="F:fatty acyl-CoA hydrolase activity"/>
    <property type="evidence" value="ECO:0007669"/>
    <property type="project" value="TreeGrafter"/>
</dbReference>
<keyword evidence="5" id="KW-1185">Reference proteome</keyword>
<feature type="chain" id="PRO_5030638005" description="BAAT/Acyl-CoA thioester hydrolase C-terminal domain-containing protein" evidence="2">
    <location>
        <begin position="26"/>
        <end position="358"/>
    </location>
</feature>
<feature type="domain" description="BAAT/Acyl-CoA thioester hydrolase C-terminal" evidence="3">
    <location>
        <begin position="118"/>
        <end position="175"/>
    </location>
</feature>
<dbReference type="InterPro" id="IPR029058">
    <property type="entry name" value="AB_hydrolase_fold"/>
</dbReference>
<organism evidence="4 5">
    <name type="scientific">Sphingomonas changnyeongensis</name>
    <dbReference type="NCBI Taxonomy" id="2698679"/>
    <lineage>
        <taxon>Bacteria</taxon>
        <taxon>Pseudomonadati</taxon>
        <taxon>Pseudomonadota</taxon>
        <taxon>Alphaproteobacteria</taxon>
        <taxon>Sphingomonadales</taxon>
        <taxon>Sphingomonadaceae</taxon>
        <taxon>Sphingomonas</taxon>
    </lineage>
</organism>
<evidence type="ECO:0000256" key="2">
    <source>
        <dbReference type="SAM" id="SignalP"/>
    </source>
</evidence>
<dbReference type="EMBL" id="CP047895">
    <property type="protein sequence ID" value="QHL89885.1"/>
    <property type="molecule type" value="Genomic_DNA"/>
</dbReference>
<dbReference type="Gene3D" id="3.40.50.1820">
    <property type="entry name" value="alpha/beta hydrolase"/>
    <property type="match status" value="1"/>
</dbReference>
<dbReference type="Pfam" id="PF08840">
    <property type="entry name" value="BAAT_C"/>
    <property type="match status" value="1"/>
</dbReference>
<keyword evidence="2" id="KW-0732">Signal</keyword>
<dbReference type="SUPFAM" id="SSF53474">
    <property type="entry name" value="alpha/beta-Hydrolases"/>
    <property type="match status" value="1"/>
</dbReference>
<protein>
    <recommendedName>
        <fullName evidence="3">BAAT/Acyl-CoA thioester hydrolase C-terminal domain-containing protein</fullName>
    </recommendedName>
</protein>
<evidence type="ECO:0000313" key="4">
    <source>
        <dbReference type="EMBL" id="QHL89885.1"/>
    </source>
</evidence>
<dbReference type="PANTHER" id="PTHR10824:SF4">
    <property type="entry name" value="ACYL-COENZYME A THIOESTERASE 1-LIKE"/>
    <property type="match status" value="1"/>
</dbReference>
<reference evidence="4 5" key="1">
    <citation type="submission" date="2020-01" db="EMBL/GenBank/DDBJ databases">
        <title>Sphingomonas sp. C33 whole genome sequece.</title>
        <authorList>
            <person name="Park C."/>
        </authorList>
    </citation>
    <scope>NUCLEOTIDE SEQUENCE [LARGE SCALE GENOMIC DNA]</scope>
    <source>
        <strain evidence="4 5">C33</strain>
    </source>
</reference>
<proteinExistence type="predicted"/>
<dbReference type="KEGG" id="schy:GVO57_02415"/>
<dbReference type="GO" id="GO:0006637">
    <property type="term" value="P:acyl-CoA metabolic process"/>
    <property type="evidence" value="ECO:0007669"/>
    <property type="project" value="TreeGrafter"/>
</dbReference>